<organism evidence="4 5">
    <name type="scientific">Angiostrongylus cantonensis</name>
    <name type="common">Rat lungworm</name>
    <dbReference type="NCBI Taxonomy" id="6313"/>
    <lineage>
        <taxon>Eukaryota</taxon>
        <taxon>Metazoa</taxon>
        <taxon>Ecdysozoa</taxon>
        <taxon>Nematoda</taxon>
        <taxon>Chromadorea</taxon>
        <taxon>Rhabditida</taxon>
        <taxon>Rhabditina</taxon>
        <taxon>Rhabditomorpha</taxon>
        <taxon>Strongyloidea</taxon>
        <taxon>Metastrongylidae</taxon>
        <taxon>Angiostrongylus</taxon>
    </lineage>
</organism>
<evidence type="ECO:0000256" key="1">
    <source>
        <dbReference type="ARBA" id="ARBA00023319"/>
    </source>
</evidence>
<dbReference type="InterPro" id="IPR036116">
    <property type="entry name" value="FN3_sf"/>
</dbReference>
<accession>A0A158P7J6</accession>
<proteinExistence type="predicted"/>
<dbReference type="SUPFAM" id="SSF49265">
    <property type="entry name" value="Fibronectin type III"/>
    <property type="match status" value="1"/>
</dbReference>
<evidence type="ECO:0000259" key="2">
    <source>
        <dbReference type="PROSITE" id="PS50835"/>
    </source>
</evidence>
<feature type="domain" description="Ig-like" evidence="2">
    <location>
        <begin position="193"/>
        <end position="287"/>
    </location>
</feature>
<dbReference type="Gene3D" id="2.60.40.10">
    <property type="entry name" value="Immunoglobulins"/>
    <property type="match status" value="3"/>
</dbReference>
<dbReference type="CDD" id="cd00063">
    <property type="entry name" value="FN3"/>
    <property type="match status" value="2"/>
</dbReference>
<name>A0A158P7J6_ANGCA</name>
<evidence type="ECO:0000313" key="4">
    <source>
        <dbReference type="Proteomes" id="UP000035642"/>
    </source>
</evidence>
<dbReference type="PANTHER" id="PTHR14340:SF9">
    <property type="entry name" value="FIBRONECTIN TYPE-III DOMAIN-CONTAINING PROTEIN"/>
    <property type="match status" value="1"/>
</dbReference>
<dbReference type="InterPro" id="IPR036179">
    <property type="entry name" value="Ig-like_dom_sf"/>
</dbReference>
<reference evidence="4" key="1">
    <citation type="submission" date="2012-09" db="EMBL/GenBank/DDBJ databases">
        <authorList>
            <person name="Martin A.A."/>
        </authorList>
    </citation>
    <scope>NUCLEOTIDE SEQUENCE</scope>
</reference>
<dbReference type="SUPFAM" id="SSF48726">
    <property type="entry name" value="Immunoglobulin"/>
    <property type="match status" value="1"/>
</dbReference>
<keyword evidence="1" id="KW-0393">Immunoglobulin domain</keyword>
<sequence length="463" mass="52487">MPHYNTWPGVLFQDDFFVPKGFKVYFTRNSIVHGEKLHQWQHVEVLTSEPQYCVRLDADDYDIKPTTVYRIRASVLVNQVESAPSKIILLDTREAVIKPVKVFANGSAILEFVPGENVGENYVAEYREVTVGVEDENNWRSVKAQSNAGNRVTLSFLMPNRTYEVRLLGNDHVMNKRWSRIVTFTTNNTAQLPQVTLDPERISVDPDVSLPLEVRCNAVSIPLASIRWLVDDKPVEPDHLFYTISNVTIVEQMASRSIRMKFRTRNSNLTCVATNAAGQVSKSVIVRILGPGSPPSSVTVKNERGGYTVSWLPPLHPNGNITKYVVYHSFHKDDPLSDWQKVVLDSTENSVRVLSHDDDGFYVRVQAAADSGPGVISDIVAIEKDTNGILRYPFHADILAIPVTVSVQYIDPPGRERLLIEPEEKVSLTLFMKDEWMLTWNFRLPRFAWTNLKQPSLQYFMVG</sequence>
<protein>
    <submittedName>
        <fullName evidence="5">Fibronectin type III domain protein</fullName>
    </submittedName>
</protein>
<dbReference type="InterPro" id="IPR013783">
    <property type="entry name" value="Ig-like_fold"/>
</dbReference>
<dbReference type="InterPro" id="IPR003961">
    <property type="entry name" value="FN3_dom"/>
</dbReference>
<dbReference type="AlphaFoldDB" id="A0A158P7J6"/>
<dbReference type="InterPro" id="IPR007110">
    <property type="entry name" value="Ig-like_dom"/>
</dbReference>
<evidence type="ECO:0000259" key="3">
    <source>
        <dbReference type="PROSITE" id="PS50853"/>
    </source>
</evidence>
<dbReference type="PROSITE" id="PS50835">
    <property type="entry name" value="IG_LIKE"/>
    <property type="match status" value="1"/>
</dbReference>
<evidence type="ECO:0000313" key="5">
    <source>
        <dbReference type="WBParaSite" id="ACAC_0000265801-mRNA-1"/>
    </source>
</evidence>
<reference evidence="5" key="2">
    <citation type="submission" date="2016-04" db="UniProtKB">
        <authorList>
            <consortium name="WormBaseParasite"/>
        </authorList>
    </citation>
    <scope>IDENTIFICATION</scope>
</reference>
<dbReference type="Proteomes" id="UP000035642">
    <property type="component" value="Unassembled WGS sequence"/>
</dbReference>
<dbReference type="WBParaSite" id="ACAC_0000265801-mRNA-1">
    <property type="protein sequence ID" value="ACAC_0000265801-mRNA-1"/>
    <property type="gene ID" value="ACAC_0000265801"/>
</dbReference>
<dbReference type="PANTHER" id="PTHR14340">
    <property type="entry name" value="MICROFIBRIL-ASSOCIATED GLYCOPROTEIN 3"/>
    <property type="match status" value="1"/>
</dbReference>
<dbReference type="STRING" id="6313.A0A158P7J6"/>
<dbReference type="PROSITE" id="PS50853">
    <property type="entry name" value="FN3"/>
    <property type="match status" value="1"/>
</dbReference>
<keyword evidence="4" id="KW-1185">Reference proteome</keyword>
<feature type="domain" description="Fibronectin type-III" evidence="3">
    <location>
        <begin position="291"/>
        <end position="389"/>
    </location>
</feature>